<dbReference type="SUPFAM" id="SSF51735">
    <property type="entry name" value="NAD(P)-binding Rossmann-fold domains"/>
    <property type="match status" value="1"/>
</dbReference>
<dbReference type="Proteomes" id="UP000681343">
    <property type="component" value="Chromosome"/>
</dbReference>
<reference evidence="4" key="1">
    <citation type="submission" date="2020-09" db="EMBL/GenBank/DDBJ databases">
        <title>New species isolated from human feces.</title>
        <authorList>
            <person name="Kitahara M."/>
            <person name="Shigeno Y."/>
            <person name="Shime M."/>
            <person name="Matsumoto Y."/>
            <person name="Nakamura S."/>
            <person name="Motooka D."/>
            <person name="Fukuoka S."/>
            <person name="Nishikawa H."/>
            <person name="Benno Y."/>
        </authorList>
    </citation>
    <scope>NUCLEOTIDE SEQUENCE</scope>
    <source>
        <strain evidence="4">MM35</strain>
    </source>
</reference>
<comment type="similarity">
    <text evidence="1 3">Belongs to the short-chain dehydrogenases/reductases (SDR) family.</text>
</comment>
<name>A0A810PRS5_9FIRM</name>
<evidence type="ECO:0000313" key="5">
    <source>
        <dbReference type="Proteomes" id="UP000681343"/>
    </source>
</evidence>
<dbReference type="Pfam" id="PF00106">
    <property type="entry name" value="adh_short"/>
    <property type="match status" value="1"/>
</dbReference>
<dbReference type="InterPro" id="IPR002347">
    <property type="entry name" value="SDR_fam"/>
</dbReference>
<dbReference type="GO" id="GO:0016020">
    <property type="term" value="C:membrane"/>
    <property type="evidence" value="ECO:0007669"/>
    <property type="project" value="TreeGrafter"/>
</dbReference>
<protein>
    <submittedName>
        <fullName evidence="4">Short-chain dehydrogenase</fullName>
    </submittedName>
</protein>
<gene>
    <name evidence="4" type="primary">dltE</name>
    <name evidence="4" type="ORF">MM35RIKEN_08220</name>
</gene>
<sequence>MRKTVLITGASGGLGLEFARIYAREGFDLVVVARSEGKLYKLKSELETQYDCHVWVLAQDLSQPDAAYEVFNYTLEKNITIDALVNNAGFGDFGNFWEVDAQRQTDLLQVNIMTLVQLTRYFLPGMVERRHGSVLNLSSVAAFSAGPRMCLYYASKEFVRSFSEAVAEEVRSTGVTVTALCPGPTATGFEQAAQMKNSHMFSMFKPASAAAVAEAGFRAAQKGKTLRYCGWPTHTVSIAARLLPRSVCRRFMMKVNG</sequence>
<dbReference type="EMBL" id="AP023415">
    <property type="protein sequence ID" value="BCK78630.1"/>
    <property type="molecule type" value="Genomic_DNA"/>
</dbReference>
<evidence type="ECO:0000256" key="1">
    <source>
        <dbReference type="ARBA" id="ARBA00006484"/>
    </source>
</evidence>
<keyword evidence="2" id="KW-0560">Oxidoreductase</keyword>
<dbReference type="AlphaFoldDB" id="A0A810PRS5"/>
<evidence type="ECO:0000256" key="2">
    <source>
        <dbReference type="ARBA" id="ARBA00023002"/>
    </source>
</evidence>
<proteinExistence type="inferred from homology"/>
<dbReference type="KEGG" id="vfa:MM35RIKEN_08220"/>
<dbReference type="PRINTS" id="PR00080">
    <property type="entry name" value="SDRFAMILY"/>
</dbReference>
<dbReference type="Gene3D" id="3.40.50.720">
    <property type="entry name" value="NAD(P)-binding Rossmann-like Domain"/>
    <property type="match status" value="1"/>
</dbReference>
<keyword evidence="5" id="KW-1185">Reference proteome</keyword>
<dbReference type="PANTHER" id="PTHR44196">
    <property type="entry name" value="DEHYDROGENASE/REDUCTASE SDR FAMILY MEMBER 7B"/>
    <property type="match status" value="1"/>
</dbReference>
<accession>A0A810PRS5</accession>
<evidence type="ECO:0000256" key="3">
    <source>
        <dbReference type="RuleBase" id="RU000363"/>
    </source>
</evidence>
<dbReference type="InterPro" id="IPR036291">
    <property type="entry name" value="NAD(P)-bd_dom_sf"/>
</dbReference>
<dbReference type="PANTHER" id="PTHR44196:SF2">
    <property type="entry name" value="SHORT-CHAIN DEHYDROGENASE-RELATED"/>
    <property type="match status" value="1"/>
</dbReference>
<dbReference type="RefSeq" id="WP_212819547.1">
    <property type="nucleotide sequence ID" value="NZ_AP023415.1"/>
</dbReference>
<evidence type="ECO:0000313" key="4">
    <source>
        <dbReference type="EMBL" id="BCK78630.1"/>
    </source>
</evidence>
<dbReference type="PRINTS" id="PR00081">
    <property type="entry name" value="GDHRDH"/>
</dbReference>
<dbReference type="GO" id="GO:0016491">
    <property type="term" value="F:oxidoreductase activity"/>
    <property type="evidence" value="ECO:0007669"/>
    <property type="project" value="UniProtKB-KW"/>
</dbReference>
<organism evidence="4 5">
    <name type="scientific">Vescimonas fastidiosa</name>
    <dbReference type="NCBI Taxonomy" id="2714353"/>
    <lineage>
        <taxon>Bacteria</taxon>
        <taxon>Bacillati</taxon>
        <taxon>Bacillota</taxon>
        <taxon>Clostridia</taxon>
        <taxon>Eubacteriales</taxon>
        <taxon>Oscillospiraceae</taxon>
        <taxon>Vescimonas</taxon>
    </lineage>
</organism>
<dbReference type="PIRSF" id="PIRSF000126">
    <property type="entry name" value="11-beta-HSD1"/>
    <property type="match status" value="1"/>
</dbReference>